<keyword evidence="2" id="KW-1185">Reference proteome</keyword>
<name>A0ACB8K065_CITSI</name>
<dbReference type="EMBL" id="CM039175">
    <property type="protein sequence ID" value="KAH9738079.1"/>
    <property type="molecule type" value="Genomic_DNA"/>
</dbReference>
<sequence length="134" mass="14802">MAAIRKIVGRNRNLTSFNSNSNGNCSLIPPTLFISCRGIASKLFVGGLSFYTSNKGLSDAFSQYGQVVEANIVMDRVSDKSKGFGFVTFASHEEAEKALSEMNGKVKFYYLELLFIFDSSNLINNLLGRHWTAV</sequence>
<evidence type="ECO:0000313" key="2">
    <source>
        <dbReference type="Proteomes" id="UP000829398"/>
    </source>
</evidence>
<proteinExistence type="predicted"/>
<protein>
    <submittedName>
        <fullName evidence="1">Small RNA-binding protein 11</fullName>
    </submittedName>
</protein>
<reference evidence="2" key="1">
    <citation type="journal article" date="2023" name="Hortic. Res.">
        <title>A chromosome-level phased genome enabling allele-level studies in sweet orange: a case study on citrus Huanglongbing tolerance.</title>
        <authorList>
            <person name="Wu B."/>
            <person name="Yu Q."/>
            <person name="Deng Z."/>
            <person name="Duan Y."/>
            <person name="Luo F."/>
            <person name="Gmitter F. Jr."/>
        </authorList>
    </citation>
    <scope>NUCLEOTIDE SEQUENCE [LARGE SCALE GENOMIC DNA]</scope>
    <source>
        <strain evidence="2">cv. Valencia</strain>
    </source>
</reference>
<organism evidence="1 2">
    <name type="scientific">Citrus sinensis</name>
    <name type="common">Sweet orange</name>
    <name type="synonym">Citrus aurantium var. sinensis</name>
    <dbReference type="NCBI Taxonomy" id="2711"/>
    <lineage>
        <taxon>Eukaryota</taxon>
        <taxon>Viridiplantae</taxon>
        <taxon>Streptophyta</taxon>
        <taxon>Embryophyta</taxon>
        <taxon>Tracheophyta</taxon>
        <taxon>Spermatophyta</taxon>
        <taxon>Magnoliopsida</taxon>
        <taxon>eudicotyledons</taxon>
        <taxon>Gunneridae</taxon>
        <taxon>Pentapetalae</taxon>
        <taxon>rosids</taxon>
        <taxon>malvids</taxon>
        <taxon>Sapindales</taxon>
        <taxon>Rutaceae</taxon>
        <taxon>Aurantioideae</taxon>
        <taxon>Citrus</taxon>
    </lineage>
</organism>
<accession>A0ACB8K065</accession>
<evidence type="ECO:0000313" key="1">
    <source>
        <dbReference type="EMBL" id="KAH9738079.1"/>
    </source>
</evidence>
<gene>
    <name evidence="1" type="ORF">KPL71_018658</name>
</gene>
<dbReference type="Proteomes" id="UP000829398">
    <property type="component" value="Chromosome 6"/>
</dbReference>
<comment type="caution">
    <text evidence="1">The sequence shown here is derived from an EMBL/GenBank/DDBJ whole genome shotgun (WGS) entry which is preliminary data.</text>
</comment>